<accession>A0ABN7RHW1</accession>
<evidence type="ECO:0000313" key="1">
    <source>
        <dbReference type="EMBL" id="CAG5077916.1"/>
    </source>
</evidence>
<evidence type="ECO:0000313" key="2">
    <source>
        <dbReference type="Proteomes" id="UP001158576"/>
    </source>
</evidence>
<dbReference type="Proteomes" id="UP001158576">
    <property type="component" value="Chromosome PAR"/>
</dbReference>
<protein>
    <submittedName>
        <fullName evidence="1">Oidioi.mRNA.OKI2018_I69.PAR.g8843.t1.cds</fullName>
    </submittedName>
</protein>
<sequence length="92" mass="10853">MLITVSDRPQNHIHEFMIDALLGQFQCLEIEQRFDVETGKFQKNFFFNGNIIKSWTLRQGDVFTGPLQVFISDKWHHTAELFSVVNFIYESL</sequence>
<organism evidence="1 2">
    <name type="scientific">Oikopleura dioica</name>
    <name type="common">Tunicate</name>
    <dbReference type="NCBI Taxonomy" id="34765"/>
    <lineage>
        <taxon>Eukaryota</taxon>
        <taxon>Metazoa</taxon>
        <taxon>Chordata</taxon>
        <taxon>Tunicata</taxon>
        <taxon>Appendicularia</taxon>
        <taxon>Copelata</taxon>
        <taxon>Oikopleuridae</taxon>
        <taxon>Oikopleura</taxon>
    </lineage>
</organism>
<name>A0ABN7RHW1_OIKDI</name>
<dbReference type="EMBL" id="OU015568">
    <property type="protein sequence ID" value="CAG5077916.1"/>
    <property type="molecule type" value="Genomic_DNA"/>
</dbReference>
<proteinExistence type="predicted"/>
<keyword evidence="2" id="KW-1185">Reference proteome</keyword>
<gene>
    <name evidence="1" type="ORF">OKIOD_LOCUS401</name>
</gene>
<reference evidence="1 2" key="1">
    <citation type="submission" date="2021-04" db="EMBL/GenBank/DDBJ databases">
        <authorList>
            <person name="Bliznina A."/>
        </authorList>
    </citation>
    <scope>NUCLEOTIDE SEQUENCE [LARGE SCALE GENOMIC DNA]</scope>
</reference>